<dbReference type="Pfam" id="PF00226">
    <property type="entry name" value="DnaJ"/>
    <property type="match status" value="1"/>
</dbReference>
<dbReference type="PANTHER" id="PTHR43948:SF21">
    <property type="entry name" value="DNAJ DOMAIN-CONTAINING PROTEIN"/>
    <property type="match status" value="1"/>
</dbReference>
<reference evidence="3" key="1">
    <citation type="journal article" date="2018" name="Mol. Biol. Evol.">
        <title>Broad Genomic Sampling Reveals a Smut Pathogenic Ancestry of the Fungal Clade Ustilaginomycotina.</title>
        <authorList>
            <person name="Kijpornyongpan T."/>
            <person name="Mondo S.J."/>
            <person name="Barry K."/>
            <person name="Sandor L."/>
            <person name="Lee J."/>
            <person name="Lipzen A."/>
            <person name="Pangilinan J."/>
            <person name="LaButti K."/>
            <person name="Hainaut M."/>
            <person name="Henrissat B."/>
            <person name="Grigoriev I.V."/>
            <person name="Spatafora J.W."/>
            <person name="Aime M.C."/>
        </authorList>
    </citation>
    <scope>NUCLEOTIDE SEQUENCE [LARGE SCALE GENOMIC DNA]</scope>
    <source>
        <strain evidence="3">MCA 4198</strain>
    </source>
</reference>
<dbReference type="GO" id="GO:0044183">
    <property type="term" value="F:protein folding chaperone"/>
    <property type="evidence" value="ECO:0007669"/>
    <property type="project" value="TreeGrafter"/>
</dbReference>
<evidence type="ECO:0000313" key="4">
    <source>
        <dbReference type="Proteomes" id="UP000245768"/>
    </source>
</evidence>
<dbReference type="CDD" id="cd06257">
    <property type="entry name" value="DnaJ"/>
    <property type="match status" value="1"/>
</dbReference>
<dbReference type="GO" id="GO:0005634">
    <property type="term" value="C:nucleus"/>
    <property type="evidence" value="ECO:0007669"/>
    <property type="project" value="TreeGrafter"/>
</dbReference>
<name>A0A316YJ24_9BASI</name>
<dbReference type="GO" id="GO:0051087">
    <property type="term" value="F:protein-folding chaperone binding"/>
    <property type="evidence" value="ECO:0007669"/>
    <property type="project" value="TreeGrafter"/>
</dbReference>
<dbReference type="STRING" id="215250.A0A316YJ24"/>
<dbReference type="InParanoid" id="A0A316YJ24"/>
<feature type="region of interest" description="Disordered" evidence="1">
    <location>
        <begin position="124"/>
        <end position="147"/>
    </location>
</feature>
<dbReference type="SMART" id="SM00271">
    <property type="entry name" value="DnaJ"/>
    <property type="match status" value="1"/>
</dbReference>
<gene>
    <name evidence="3" type="ORF">FA10DRAFT_253108</name>
</gene>
<protein>
    <submittedName>
        <fullName evidence="3">DnaJ-domain-containing protein</fullName>
    </submittedName>
</protein>
<dbReference type="GeneID" id="37041593"/>
<dbReference type="OrthoDB" id="442087at2759"/>
<dbReference type="AlphaFoldDB" id="A0A316YJ24"/>
<evidence type="ECO:0000259" key="2">
    <source>
        <dbReference type="PROSITE" id="PS50076"/>
    </source>
</evidence>
<feature type="compositionally biased region" description="Basic and acidic residues" evidence="1">
    <location>
        <begin position="22"/>
        <end position="50"/>
    </location>
</feature>
<dbReference type="PROSITE" id="PS50076">
    <property type="entry name" value="DNAJ_2"/>
    <property type="match status" value="1"/>
</dbReference>
<dbReference type="Proteomes" id="UP000245768">
    <property type="component" value="Unassembled WGS sequence"/>
</dbReference>
<dbReference type="InterPro" id="IPR036869">
    <property type="entry name" value="J_dom_sf"/>
</dbReference>
<dbReference type="PANTHER" id="PTHR43948">
    <property type="entry name" value="DNAJ HOMOLOG SUBFAMILY B"/>
    <property type="match status" value="1"/>
</dbReference>
<evidence type="ECO:0000256" key="1">
    <source>
        <dbReference type="SAM" id="MobiDB-lite"/>
    </source>
</evidence>
<dbReference type="Gene3D" id="1.10.287.110">
    <property type="entry name" value="DnaJ domain"/>
    <property type="match status" value="1"/>
</dbReference>
<dbReference type="RefSeq" id="XP_025376264.1">
    <property type="nucleotide sequence ID" value="XM_025519677.1"/>
</dbReference>
<dbReference type="SUPFAM" id="SSF46565">
    <property type="entry name" value="Chaperone J-domain"/>
    <property type="match status" value="1"/>
</dbReference>
<feature type="region of interest" description="Disordered" evidence="1">
    <location>
        <begin position="1"/>
        <end position="51"/>
    </location>
</feature>
<dbReference type="GO" id="GO:0005737">
    <property type="term" value="C:cytoplasm"/>
    <property type="evidence" value="ECO:0007669"/>
    <property type="project" value="TreeGrafter"/>
</dbReference>
<dbReference type="FunCoup" id="A0A316YJ24">
    <property type="interactions" value="156"/>
</dbReference>
<feature type="compositionally biased region" description="Low complexity" evidence="1">
    <location>
        <begin position="81"/>
        <end position="95"/>
    </location>
</feature>
<dbReference type="EMBL" id="KZ819637">
    <property type="protein sequence ID" value="PWN89066.1"/>
    <property type="molecule type" value="Genomic_DNA"/>
</dbReference>
<feature type="region of interest" description="Disordered" evidence="1">
    <location>
        <begin position="81"/>
        <end position="102"/>
    </location>
</feature>
<accession>A0A316YJ24</accession>
<dbReference type="InterPro" id="IPR001623">
    <property type="entry name" value="DnaJ_domain"/>
</dbReference>
<organism evidence="3 4">
    <name type="scientific">Acaromyces ingoldii</name>
    <dbReference type="NCBI Taxonomy" id="215250"/>
    <lineage>
        <taxon>Eukaryota</taxon>
        <taxon>Fungi</taxon>
        <taxon>Dikarya</taxon>
        <taxon>Basidiomycota</taxon>
        <taxon>Ustilaginomycotina</taxon>
        <taxon>Exobasidiomycetes</taxon>
        <taxon>Exobasidiales</taxon>
        <taxon>Cryptobasidiaceae</taxon>
        <taxon>Acaromyces</taxon>
    </lineage>
</organism>
<keyword evidence="4" id="KW-1185">Reference proteome</keyword>
<sequence length="244" mass="25835">MDGGSTPDYYHTLGVSSSASAEEIRQAYKRESLRSHPDRFPNSTAEERQRHTARFQSLADAYYVLSDTTRRSEYDAFRRASGFSNSSSSVPPGGFDTDPEKEQQDSFHFFRSFFSNAQHGGTPFGAAAGAGSSSSSSGTSGEQGAGAQPQANYVFSDVFEELLRPEVHRVAPVWKWVGSASGAGLGFILANIPGAIGGAVLGNRLGAIRDAKGKSVGEVFINLGSDQKAEVLKALASKVLGSLG</sequence>
<feature type="compositionally biased region" description="Low complexity" evidence="1">
    <location>
        <begin position="125"/>
        <end position="147"/>
    </location>
</feature>
<dbReference type="GO" id="GO:0051082">
    <property type="term" value="F:unfolded protein binding"/>
    <property type="evidence" value="ECO:0007669"/>
    <property type="project" value="TreeGrafter"/>
</dbReference>
<dbReference type="PRINTS" id="PR00625">
    <property type="entry name" value="JDOMAIN"/>
</dbReference>
<feature type="domain" description="J" evidence="2">
    <location>
        <begin position="8"/>
        <end position="78"/>
    </location>
</feature>
<proteinExistence type="predicted"/>
<evidence type="ECO:0000313" key="3">
    <source>
        <dbReference type="EMBL" id="PWN89066.1"/>
    </source>
</evidence>